<keyword evidence="1" id="KW-0175">Coiled coil</keyword>
<comment type="caution">
    <text evidence="4">The sequence shown here is derived from an EMBL/GenBank/DDBJ whole genome shotgun (WGS) entry which is preliminary data.</text>
</comment>
<dbReference type="InterPro" id="IPR011992">
    <property type="entry name" value="EF-hand-dom_pair"/>
</dbReference>
<proteinExistence type="predicted"/>
<feature type="compositionally biased region" description="Low complexity" evidence="2">
    <location>
        <begin position="847"/>
        <end position="863"/>
    </location>
</feature>
<feature type="region of interest" description="Disordered" evidence="2">
    <location>
        <begin position="471"/>
        <end position="529"/>
    </location>
</feature>
<evidence type="ECO:0000256" key="2">
    <source>
        <dbReference type="SAM" id="MobiDB-lite"/>
    </source>
</evidence>
<feature type="domain" description="EF-hand" evidence="3">
    <location>
        <begin position="662"/>
        <end position="697"/>
    </location>
</feature>
<organism evidence="4 5">
    <name type="scientific">Blepharisma stoltei</name>
    <dbReference type="NCBI Taxonomy" id="1481888"/>
    <lineage>
        <taxon>Eukaryota</taxon>
        <taxon>Sar</taxon>
        <taxon>Alveolata</taxon>
        <taxon>Ciliophora</taxon>
        <taxon>Postciliodesmatophora</taxon>
        <taxon>Heterotrichea</taxon>
        <taxon>Heterotrichida</taxon>
        <taxon>Blepharismidae</taxon>
        <taxon>Blepharisma</taxon>
    </lineage>
</organism>
<evidence type="ECO:0000313" key="4">
    <source>
        <dbReference type="EMBL" id="CAG9333196.1"/>
    </source>
</evidence>
<dbReference type="Proteomes" id="UP001162131">
    <property type="component" value="Unassembled WGS sequence"/>
</dbReference>
<dbReference type="GO" id="GO:0005509">
    <property type="term" value="F:calcium ion binding"/>
    <property type="evidence" value="ECO:0007669"/>
    <property type="project" value="InterPro"/>
</dbReference>
<feature type="coiled-coil region" evidence="1">
    <location>
        <begin position="245"/>
        <end position="340"/>
    </location>
</feature>
<accession>A0AAU9K5B0</accession>
<feature type="region of interest" description="Disordered" evidence="2">
    <location>
        <begin position="1"/>
        <end position="77"/>
    </location>
</feature>
<feature type="compositionally biased region" description="Polar residues" evidence="2">
    <location>
        <begin position="898"/>
        <end position="907"/>
    </location>
</feature>
<feature type="region of interest" description="Disordered" evidence="2">
    <location>
        <begin position="882"/>
        <end position="1032"/>
    </location>
</feature>
<evidence type="ECO:0000256" key="1">
    <source>
        <dbReference type="SAM" id="Coils"/>
    </source>
</evidence>
<feature type="region of interest" description="Disordered" evidence="2">
    <location>
        <begin position="841"/>
        <end position="869"/>
    </location>
</feature>
<feature type="compositionally biased region" description="Basic and acidic residues" evidence="2">
    <location>
        <begin position="923"/>
        <end position="944"/>
    </location>
</feature>
<dbReference type="PROSITE" id="PS50222">
    <property type="entry name" value="EF_HAND_2"/>
    <property type="match status" value="1"/>
</dbReference>
<evidence type="ECO:0000313" key="5">
    <source>
        <dbReference type="Proteomes" id="UP001162131"/>
    </source>
</evidence>
<name>A0AAU9K5B0_9CILI</name>
<feature type="compositionally biased region" description="Polar residues" evidence="2">
    <location>
        <begin position="37"/>
        <end position="55"/>
    </location>
</feature>
<feature type="compositionally biased region" description="Acidic residues" evidence="2">
    <location>
        <begin position="995"/>
        <end position="1009"/>
    </location>
</feature>
<feature type="coiled-coil region" evidence="1">
    <location>
        <begin position="99"/>
        <end position="221"/>
    </location>
</feature>
<sequence length="1032" mass="119244">MSYPQMKFDPKSPPSIRNDDDSMKDYEDRLFERRQIKQQQNRPQSAKINDFQSISSKRKSSYPTTTKPVPPQKPLIKTKNDQDLTFLAKLRPRVVQIDKERLYEDNMALKLKMNSLTDEMVKLKTKINQLERELARKEDIIDDLRNPGEKMPMQNKQGHLISSLKQTIKELKADLQTKYEENATLKQNIKSTKGAEMEIEIQAYIDECTRLRHHLEELMRQKDSPQSLQEASILEEKFKQQSILLNNVKKENQELLIALDENKQELSRWRERVMELEKSQKKNNKNRKTETGAKLKDEVHKLKVKLENSNKKEAELKNEVEKFKKMYEDTQKKLMTSENRGNNHYRAEEKTPQRAEIIKAGSPKPVFSEEEKVFAHPKLKNPNKFLRILHEVVAKERSTIERLLDSFNGVANGNIEVNSIISELKKRKIPIKKKIIYEAISQATGKTQEPVSLRSLIELYNKYEYTNEPVSPISEDEIENQNNPAKRSEPPKVNTSSNSQPESKSQTPATKEIAKPPSPTKTNPPNPVQKEVQIPCIKLEQVKMFLNHIALRMQLHRLPKNNLGHALFENTNKDLAISKQDLLLLLAKQPFNFTNKNEAEPLARFLIEPENLQSIPESAAKSAKNSPKDILSRLLKYIGDWEIFTSEDEESFDKQLSQIISKNKITLKEACKIHDDNNEGMITIDQFKEALSDLDIKFPPRTFNYMTLLFYSHNYELNSVPYRHFIKAYGSVAEENEEGSEGDEDMSDEERAKIVRHYLGQISKALNKVKKTVKEVFECDKKGLISPDQLLRGLISLKIQEIDHEHVLLIIEALQYEEENERDCISIDELEEILVHYGVPAQRDSRVSPNSKKSSRSSSSSNSAEGGHVKKISMLESSGNYEYSDELPEKQEYHKSSPGLSENSPFASMSAAEMNKNPSLHSFKKESDADLKKLEEFSPEEKPANKLGVVSKIAREIDNEEEGEYQSDYQEEYEEEEEQKTERSSVVYKSSGSSEYEEEQEEEDYEENPNDSSNYESDYESEDIGKRLNRSR</sequence>
<feature type="compositionally biased region" description="Basic and acidic residues" evidence="2">
    <location>
        <begin position="17"/>
        <end position="35"/>
    </location>
</feature>
<gene>
    <name evidence="4" type="ORF">BSTOLATCC_MIC58015</name>
</gene>
<keyword evidence="5" id="KW-1185">Reference proteome</keyword>
<feature type="compositionally biased region" description="Pro residues" evidence="2">
    <location>
        <begin position="516"/>
        <end position="527"/>
    </location>
</feature>
<dbReference type="SUPFAM" id="SSF47473">
    <property type="entry name" value="EF-hand"/>
    <property type="match status" value="1"/>
</dbReference>
<protein>
    <recommendedName>
        <fullName evidence="3">EF-hand domain-containing protein</fullName>
    </recommendedName>
</protein>
<dbReference type="Gene3D" id="1.10.238.10">
    <property type="entry name" value="EF-hand"/>
    <property type="match status" value="1"/>
</dbReference>
<dbReference type="AlphaFoldDB" id="A0AAU9K5B0"/>
<feature type="compositionally biased region" description="Low complexity" evidence="2">
    <location>
        <begin position="984"/>
        <end position="994"/>
    </location>
</feature>
<feature type="compositionally biased region" description="Polar residues" evidence="2">
    <location>
        <begin position="493"/>
        <end position="509"/>
    </location>
</feature>
<reference evidence="4" key="1">
    <citation type="submission" date="2021-09" db="EMBL/GenBank/DDBJ databases">
        <authorList>
            <consortium name="AG Swart"/>
            <person name="Singh M."/>
            <person name="Singh A."/>
            <person name="Seah K."/>
            <person name="Emmerich C."/>
        </authorList>
    </citation>
    <scope>NUCLEOTIDE SEQUENCE</scope>
    <source>
        <strain evidence="4">ATCC30299</strain>
    </source>
</reference>
<feature type="compositionally biased region" description="Acidic residues" evidence="2">
    <location>
        <begin position="958"/>
        <end position="979"/>
    </location>
</feature>
<evidence type="ECO:0000259" key="3">
    <source>
        <dbReference type="PROSITE" id="PS50222"/>
    </source>
</evidence>
<dbReference type="EMBL" id="CAJZBQ010000056">
    <property type="protein sequence ID" value="CAG9333196.1"/>
    <property type="molecule type" value="Genomic_DNA"/>
</dbReference>
<dbReference type="InterPro" id="IPR002048">
    <property type="entry name" value="EF_hand_dom"/>
</dbReference>